<organism evidence="4 5">
    <name type="scientific">Anaerococcus martiniensis</name>
    <dbReference type="NCBI Taxonomy" id="3115615"/>
    <lineage>
        <taxon>Bacteria</taxon>
        <taxon>Bacillati</taxon>
        <taxon>Bacillota</taxon>
        <taxon>Tissierellia</taxon>
        <taxon>Tissierellales</taxon>
        <taxon>Peptoniphilaceae</taxon>
        <taxon>Anaerococcus</taxon>
    </lineage>
</organism>
<comment type="caution">
    <text evidence="4">The sequence shown here is derived from an EMBL/GenBank/DDBJ whole genome shotgun (WGS) entry which is preliminary data.</text>
</comment>
<evidence type="ECO:0000256" key="1">
    <source>
        <dbReference type="SAM" id="MobiDB-lite"/>
    </source>
</evidence>
<dbReference type="Gene3D" id="2.60.40.3050">
    <property type="match status" value="1"/>
</dbReference>
<dbReference type="EMBL" id="JBGMEI010000006">
    <property type="protein sequence ID" value="MFO3665706.1"/>
    <property type="molecule type" value="Genomic_DNA"/>
</dbReference>
<keyword evidence="2" id="KW-0812">Transmembrane</keyword>
<dbReference type="Proteomes" id="UP001637996">
    <property type="component" value="Unassembled WGS sequence"/>
</dbReference>
<evidence type="ECO:0000313" key="5">
    <source>
        <dbReference type="Proteomes" id="UP001637996"/>
    </source>
</evidence>
<dbReference type="InterPro" id="IPR038174">
    <property type="entry name" value="Strep_pil_link_sf"/>
</dbReference>
<protein>
    <recommendedName>
        <fullName evidence="6">Streptococcal pilin isopeptide linker domain-containing protein</fullName>
    </recommendedName>
</protein>
<dbReference type="RefSeq" id="WP_410031389.1">
    <property type="nucleotide sequence ID" value="NZ_JBGMEI010000006.1"/>
</dbReference>
<feature type="compositionally biased region" description="Basic and acidic residues" evidence="1">
    <location>
        <begin position="292"/>
        <end position="305"/>
    </location>
</feature>
<evidence type="ECO:0000256" key="2">
    <source>
        <dbReference type="SAM" id="Phobius"/>
    </source>
</evidence>
<keyword evidence="3" id="KW-0732">Signal</keyword>
<feature type="signal peptide" evidence="3">
    <location>
        <begin position="1"/>
        <end position="26"/>
    </location>
</feature>
<accession>A0ABW9MAT5</accession>
<keyword evidence="5" id="KW-1185">Reference proteome</keyword>
<feature type="compositionally biased region" description="Basic and acidic residues" evidence="1">
    <location>
        <begin position="399"/>
        <end position="408"/>
    </location>
</feature>
<feature type="chain" id="PRO_5045302403" description="Streptococcal pilin isopeptide linker domain-containing protein" evidence="3">
    <location>
        <begin position="27"/>
        <end position="495"/>
    </location>
</feature>
<feature type="compositionally biased region" description="Basic and acidic residues" evidence="1">
    <location>
        <begin position="424"/>
        <end position="435"/>
    </location>
</feature>
<feature type="compositionally biased region" description="Polar residues" evidence="1">
    <location>
        <begin position="201"/>
        <end position="210"/>
    </location>
</feature>
<feature type="compositionally biased region" description="Pro residues" evidence="1">
    <location>
        <begin position="254"/>
        <end position="271"/>
    </location>
</feature>
<reference evidence="4 5" key="1">
    <citation type="journal article" date="2025" name="Anaerobe">
        <title>Description of Anaerococcus kampingiae sp. nov., Anaerococcus groningensis sp. nov., Anaerococcus martiniensis sp. nov., and Anaerococcus cruorum sp. nov., isolated from human clinical specimens.</title>
        <authorList>
            <person name="Boiten K.E."/>
            <person name="Meijer J."/>
            <person name="van Wezel E.M."/>
            <person name="Veloo A.C.M."/>
        </authorList>
    </citation>
    <scope>NUCLEOTIDE SEQUENCE [LARGE SCALE GENOMIC DNA]</scope>
    <source>
        <strain evidence="4 5">ENR0831</strain>
    </source>
</reference>
<evidence type="ECO:0000313" key="4">
    <source>
        <dbReference type="EMBL" id="MFO3665706.1"/>
    </source>
</evidence>
<evidence type="ECO:0000256" key="3">
    <source>
        <dbReference type="SAM" id="SignalP"/>
    </source>
</evidence>
<proteinExistence type="predicted"/>
<gene>
    <name evidence="4" type="ORF">ACCQ41_05550</name>
</gene>
<evidence type="ECO:0008006" key="6">
    <source>
        <dbReference type="Google" id="ProtNLM"/>
    </source>
</evidence>
<keyword evidence="2" id="KW-1133">Transmembrane helix</keyword>
<name>A0ABW9MAT5_9FIRM</name>
<feature type="compositionally biased region" description="Low complexity" evidence="1">
    <location>
        <begin position="183"/>
        <end position="199"/>
    </location>
</feature>
<feature type="transmembrane region" description="Helical" evidence="2">
    <location>
        <begin position="467"/>
        <end position="484"/>
    </location>
</feature>
<feature type="region of interest" description="Disordered" evidence="1">
    <location>
        <begin position="182"/>
        <end position="462"/>
    </location>
</feature>
<sequence>MKSLKKLEKLILMAMIILFPFSMAKAAEKISVPISVEWNYEGQKWANSPHFANVLIQAQNGAPEPSVSSFNYPGDYKIEFYQPNFTKAGKYEYLIYQTNQDFKEEGRTVTFDKSKYRLIFFVQNGPDGLITTAYAYNEKNYDANDLNANKESKITFVNDDPHIHKNNGEIVDPSDPYHPFHPNNPWYPYDPNNPINPYLPSQPNRPTDPTNPDRNEDNTPIYPTEPIDPENPNNPMNPSNPPVPGRPDDYWPEYPKPSNPNQPEPWLPWPWSPTDSDKTENPITPANPPKIIEGEKPWWWDKITDEDFNPQKPPIDPTDPENPTKAVDTTRPTEPWWWEILYPGKTFDPTNPDKAVEKPPHQKPWWWDNLFPEIPYNPENPKNPIEDEKRPNEEDDKEDADKANKDKNVSPPNGNEDNDQNAKPSKESRTPKDDNQNSDESEDVNAFRKNGKNRNASDRVKTGIESIGMWLIIMIMSALALYKLEDQKRKKPHQV</sequence>
<keyword evidence="2" id="KW-0472">Membrane</keyword>